<keyword evidence="2" id="KW-0732">Signal</keyword>
<dbReference type="InterPro" id="IPR002509">
    <property type="entry name" value="NODB_dom"/>
</dbReference>
<feature type="domain" description="NodB homology" evidence="3">
    <location>
        <begin position="92"/>
        <end position="253"/>
    </location>
</feature>
<dbReference type="InterPro" id="IPR011330">
    <property type="entry name" value="Glyco_hydro/deAcase_b/a-brl"/>
</dbReference>
<organism evidence="4">
    <name type="scientific">marine metagenome</name>
    <dbReference type="NCBI Taxonomy" id="408172"/>
    <lineage>
        <taxon>unclassified sequences</taxon>
        <taxon>metagenomes</taxon>
        <taxon>ecological metagenomes</taxon>
    </lineage>
</organism>
<gene>
    <name evidence="4" type="ORF">METZ01_LOCUS262964</name>
</gene>
<sequence>VERGSAARGAARLGRLVYKLRPNTLSLPPAIYILAFHSVIDPENFQPWEKAYDKVSVTAKNLENQLDFLSGHTTPLSLSEAMELVDEEIDRPYLVLTFDDGYMNTLTNAAPIIRQFGLRPTLFVNGAFAGGGVYYRALVAILTRNGHAAVLAEELSRRIKSVPWSSDATTLFNQTKDQYTAPGMIEEVADIVFRRVFGDPAALRVHLQPDDVVELVRLGWEVGNHTYRHDVLSLLSREQVSESIEANEAYWEA</sequence>
<feature type="non-terminal residue" evidence="4">
    <location>
        <position position="1"/>
    </location>
</feature>
<dbReference type="CDD" id="cd10918">
    <property type="entry name" value="CE4_NodB_like_5s_6s"/>
    <property type="match status" value="1"/>
</dbReference>
<dbReference type="InterPro" id="IPR051398">
    <property type="entry name" value="Polysacch_Deacetylase"/>
</dbReference>
<dbReference type="Pfam" id="PF01522">
    <property type="entry name" value="Polysacc_deac_1"/>
    <property type="match status" value="1"/>
</dbReference>
<dbReference type="Gene3D" id="3.20.20.370">
    <property type="entry name" value="Glycoside hydrolase/deacetylase"/>
    <property type="match status" value="1"/>
</dbReference>
<protein>
    <recommendedName>
        <fullName evidence="3">NodB homology domain-containing protein</fullName>
    </recommendedName>
</protein>
<dbReference type="GO" id="GO:0005975">
    <property type="term" value="P:carbohydrate metabolic process"/>
    <property type="evidence" value="ECO:0007669"/>
    <property type="project" value="InterPro"/>
</dbReference>
<reference evidence="4" key="1">
    <citation type="submission" date="2018-05" db="EMBL/GenBank/DDBJ databases">
        <authorList>
            <person name="Lanie J.A."/>
            <person name="Ng W.-L."/>
            <person name="Kazmierczak K.M."/>
            <person name="Andrzejewski T.M."/>
            <person name="Davidsen T.M."/>
            <person name="Wayne K.J."/>
            <person name="Tettelin H."/>
            <person name="Glass J.I."/>
            <person name="Rusch D."/>
            <person name="Podicherti R."/>
            <person name="Tsui H.-C.T."/>
            <person name="Winkler M.E."/>
        </authorList>
    </citation>
    <scope>NUCLEOTIDE SEQUENCE</scope>
</reference>
<evidence type="ECO:0000256" key="1">
    <source>
        <dbReference type="ARBA" id="ARBA00004613"/>
    </source>
</evidence>
<accession>A0A382JD85</accession>
<dbReference type="AlphaFoldDB" id="A0A382JD85"/>
<dbReference type="PANTHER" id="PTHR34216:SF3">
    <property type="entry name" value="POLY-BETA-1,6-N-ACETYL-D-GLUCOSAMINE N-DEACETYLASE"/>
    <property type="match status" value="1"/>
</dbReference>
<dbReference type="EMBL" id="UINC01073597">
    <property type="protein sequence ID" value="SVC10110.1"/>
    <property type="molecule type" value="Genomic_DNA"/>
</dbReference>
<dbReference type="GO" id="GO:0005576">
    <property type="term" value="C:extracellular region"/>
    <property type="evidence" value="ECO:0007669"/>
    <property type="project" value="UniProtKB-SubCell"/>
</dbReference>
<comment type="subcellular location">
    <subcellularLocation>
        <location evidence="1">Secreted</location>
    </subcellularLocation>
</comment>
<proteinExistence type="predicted"/>
<evidence type="ECO:0000313" key="4">
    <source>
        <dbReference type="EMBL" id="SVC10110.1"/>
    </source>
</evidence>
<feature type="non-terminal residue" evidence="4">
    <location>
        <position position="253"/>
    </location>
</feature>
<evidence type="ECO:0000256" key="2">
    <source>
        <dbReference type="ARBA" id="ARBA00022729"/>
    </source>
</evidence>
<evidence type="ECO:0000259" key="3">
    <source>
        <dbReference type="PROSITE" id="PS51677"/>
    </source>
</evidence>
<name>A0A382JD85_9ZZZZ</name>
<dbReference type="SUPFAM" id="SSF88713">
    <property type="entry name" value="Glycoside hydrolase/deacetylase"/>
    <property type="match status" value="1"/>
</dbReference>
<dbReference type="GO" id="GO:0016810">
    <property type="term" value="F:hydrolase activity, acting on carbon-nitrogen (but not peptide) bonds"/>
    <property type="evidence" value="ECO:0007669"/>
    <property type="project" value="InterPro"/>
</dbReference>
<dbReference type="PANTHER" id="PTHR34216">
    <property type="match status" value="1"/>
</dbReference>
<dbReference type="PROSITE" id="PS51677">
    <property type="entry name" value="NODB"/>
    <property type="match status" value="1"/>
</dbReference>